<accession>A0A6A4VHJ7</accession>
<evidence type="ECO:0000313" key="11">
    <source>
        <dbReference type="Proteomes" id="UP000440578"/>
    </source>
</evidence>
<evidence type="ECO:0000256" key="5">
    <source>
        <dbReference type="ARBA" id="ARBA00022692"/>
    </source>
</evidence>
<feature type="transmembrane region" description="Helical" evidence="8">
    <location>
        <begin position="261"/>
        <end position="288"/>
    </location>
</feature>
<evidence type="ECO:0000313" key="10">
    <source>
        <dbReference type="EMBL" id="KAF0293053.1"/>
    </source>
</evidence>
<feature type="transmembrane region" description="Helical" evidence="8">
    <location>
        <begin position="329"/>
        <end position="350"/>
    </location>
</feature>
<evidence type="ECO:0000256" key="3">
    <source>
        <dbReference type="ARBA" id="ARBA00022475"/>
    </source>
</evidence>
<evidence type="ECO:0000256" key="1">
    <source>
        <dbReference type="ARBA" id="ARBA00004651"/>
    </source>
</evidence>
<comment type="caution">
    <text evidence="10">The sequence shown here is derived from an EMBL/GenBank/DDBJ whole genome shotgun (WGS) entry which is preliminary data.</text>
</comment>
<keyword evidence="11" id="KW-1185">Reference proteome</keyword>
<dbReference type="GO" id="GO:0005886">
    <property type="term" value="C:plasma membrane"/>
    <property type="evidence" value="ECO:0007669"/>
    <property type="project" value="UniProtKB-SubCell"/>
</dbReference>
<dbReference type="PANTHER" id="PTHR48021">
    <property type="match status" value="1"/>
</dbReference>
<feature type="transmembrane region" description="Helical" evidence="8">
    <location>
        <begin position="400"/>
        <end position="420"/>
    </location>
</feature>
<feature type="transmembrane region" description="Helical" evidence="8">
    <location>
        <begin position="370"/>
        <end position="388"/>
    </location>
</feature>
<dbReference type="EMBL" id="VIIS01001774">
    <property type="protein sequence ID" value="KAF0293053.1"/>
    <property type="molecule type" value="Genomic_DNA"/>
</dbReference>
<sequence>MEKSAHTVIDVAGYLGNIQLRQWPQYVGTLLAGLTQLEIGIVMAFSAVLLPQLEADGVEVSPEHQSLLVSITTAGIVLGCSLSTVLLRYMGPRRLMMLHSPPAAASWLLVAAASDVRLVIAGRLLVSFFNAVTLPCYQAYICDVAVPRLRGRLSATPEVLCSLGVLIGYGVGSAVHWTHMAAILGVLPNVLIFAGFLWLPESPSWLTAQLQFDEAAEAGRFYKGDDYPVEREIEAAARRAEKSERVTVRDVLRKMAHRETLLPILLVTGLFVFQILSGMLAVLSYVVTIFQMAGTSLDEYMCAVIIGVTRLAANVLASGFADRFGRRTLLIGSSLMSALSLATLGAYFWAQQRGQLASADSLGWVPVTALILYMAAANFGIGPVTWMAMGELVPASVSSVANGAILLVWGAVYFGVLQAFPYLTRWLGAHGTFWAFAACCAALAAFAALLLPETRGLELHQVETLFARRPPTDASQDKKADDLRAVRPRREPLPVQRNALQLDGQQVQELRQVRRRTESCTAEFRTPAAN</sequence>
<dbReference type="AlphaFoldDB" id="A0A6A4VHJ7"/>
<dbReference type="InterPro" id="IPR005829">
    <property type="entry name" value="Sugar_transporter_CS"/>
</dbReference>
<dbReference type="FunFam" id="1.20.1250.20:FF:000218">
    <property type="entry name" value="facilitated trehalose transporter Tret1"/>
    <property type="match status" value="1"/>
</dbReference>
<keyword evidence="3" id="KW-1003">Cell membrane</keyword>
<evidence type="ECO:0000256" key="4">
    <source>
        <dbReference type="ARBA" id="ARBA00022597"/>
    </source>
</evidence>
<dbReference type="GO" id="GO:0022857">
    <property type="term" value="F:transmembrane transporter activity"/>
    <property type="evidence" value="ECO:0007669"/>
    <property type="project" value="InterPro"/>
</dbReference>
<dbReference type="InterPro" id="IPR020846">
    <property type="entry name" value="MFS_dom"/>
</dbReference>
<dbReference type="PANTHER" id="PTHR48021:SF1">
    <property type="entry name" value="GH07001P-RELATED"/>
    <property type="match status" value="1"/>
</dbReference>
<organism evidence="10 11">
    <name type="scientific">Amphibalanus amphitrite</name>
    <name type="common">Striped barnacle</name>
    <name type="synonym">Balanus amphitrite</name>
    <dbReference type="NCBI Taxonomy" id="1232801"/>
    <lineage>
        <taxon>Eukaryota</taxon>
        <taxon>Metazoa</taxon>
        <taxon>Ecdysozoa</taxon>
        <taxon>Arthropoda</taxon>
        <taxon>Crustacea</taxon>
        <taxon>Multicrustacea</taxon>
        <taxon>Cirripedia</taxon>
        <taxon>Thoracica</taxon>
        <taxon>Thoracicalcarea</taxon>
        <taxon>Balanomorpha</taxon>
        <taxon>Balanoidea</taxon>
        <taxon>Balanidae</taxon>
        <taxon>Amphibalaninae</taxon>
        <taxon>Amphibalanus</taxon>
    </lineage>
</organism>
<feature type="transmembrane region" description="Helical" evidence="8">
    <location>
        <begin position="120"/>
        <end position="141"/>
    </location>
</feature>
<evidence type="ECO:0000256" key="7">
    <source>
        <dbReference type="ARBA" id="ARBA00023136"/>
    </source>
</evidence>
<keyword evidence="4" id="KW-0762">Sugar transport</keyword>
<dbReference type="PROSITE" id="PS50850">
    <property type="entry name" value="MFS"/>
    <property type="match status" value="1"/>
</dbReference>
<dbReference type="Proteomes" id="UP000440578">
    <property type="component" value="Unassembled WGS sequence"/>
</dbReference>
<keyword evidence="2" id="KW-0813">Transport</keyword>
<comment type="subcellular location">
    <subcellularLocation>
        <location evidence="1">Cell membrane</location>
        <topology evidence="1">Multi-pass membrane protein</topology>
    </subcellularLocation>
</comment>
<evidence type="ECO:0000256" key="2">
    <source>
        <dbReference type="ARBA" id="ARBA00022448"/>
    </source>
</evidence>
<dbReference type="InterPro" id="IPR005828">
    <property type="entry name" value="MFS_sugar_transport-like"/>
</dbReference>
<feature type="transmembrane region" description="Helical" evidence="8">
    <location>
        <begin position="67"/>
        <end position="89"/>
    </location>
</feature>
<proteinExistence type="predicted"/>
<dbReference type="OrthoDB" id="4142200at2759"/>
<evidence type="ECO:0000259" key="9">
    <source>
        <dbReference type="PROSITE" id="PS50850"/>
    </source>
</evidence>
<dbReference type="InterPro" id="IPR050549">
    <property type="entry name" value="MFS_Trehalose_Transporter"/>
</dbReference>
<dbReference type="PROSITE" id="PS00216">
    <property type="entry name" value="SUGAR_TRANSPORT_1"/>
    <property type="match status" value="1"/>
</dbReference>
<feature type="domain" description="Major facilitator superfamily (MFS) profile" evidence="9">
    <location>
        <begin position="24"/>
        <end position="455"/>
    </location>
</feature>
<gene>
    <name evidence="10" type="primary">Tret1_7</name>
    <name evidence="10" type="ORF">FJT64_009020</name>
</gene>
<evidence type="ECO:0000256" key="8">
    <source>
        <dbReference type="SAM" id="Phobius"/>
    </source>
</evidence>
<keyword evidence="5 8" id="KW-0812">Transmembrane</keyword>
<feature type="transmembrane region" description="Helical" evidence="8">
    <location>
        <begin position="26"/>
        <end position="47"/>
    </location>
</feature>
<dbReference type="Gene3D" id="1.20.1250.20">
    <property type="entry name" value="MFS general substrate transporter like domains"/>
    <property type="match status" value="1"/>
</dbReference>
<protein>
    <submittedName>
        <fullName evidence="10">Facilitated trehalose transporter Tret1</fullName>
    </submittedName>
</protein>
<dbReference type="SUPFAM" id="SSF103473">
    <property type="entry name" value="MFS general substrate transporter"/>
    <property type="match status" value="1"/>
</dbReference>
<feature type="transmembrane region" description="Helical" evidence="8">
    <location>
        <begin position="300"/>
        <end position="317"/>
    </location>
</feature>
<reference evidence="10 11" key="1">
    <citation type="submission" date="2019-07" db="EMBL/GenBank/DDBJ databases">
        <title>Draft genome assembly of a fouling barnacle, Amphibalanus amphitrite (Darwin, 1854): The first reference genome for Thecostraca.</title>
        <authorList>
            <person name="Kim W."/>
        </authorList>
    </citation>
    <scope>NUCLEOTIDE SEQUENCE [LARGE SCALE GENOMIC DNA]</scope>
    <source>
        <strain evidence="10">SNU_AA5</strain>
        <tissue evidence="10">Soma without cirri and trophi</tissue>
    </source>
</reference>
<keyword evidence="7 8" id="KW-0472">Membrane</keyword>
<dbReference type="InterPro" id="IPR036259">
    <property type="entry name" value="MFS_trans_sf"/>
</dbReference>
<feature type="transmembrane region" description="Helical" evidence="8">
    <location>
        <begin position="177"/>
        <end position="199"/>
    </location>
</feature>
<keyword evidence="6 8" id="KW-1133">Transmembrane helix</keyword>
<dbReference type="Pfam" id="PF00083">
    <property type="entry name" value="Sugar_tr"/>
    <property type="match status" value="1"/>
</dbReference>
<name>A0A6A4VHJ7_AMPAM</name>
<feature type="transmembrane region" description="Helical" evidence="8">
    <location>
        <begin position="432"/>
        <end position="451"/>
    </location>
</feature>
<evidence type="ECO:0000256" key="6">
    <source>
        <dbReference type="ARBA" id="ARBA00022989"/>
    </source>
</evidence>